<keyword evidence="3" id="KW-0963">Cytoplasm</keyword>
<feature type="compositionally biased region" description="Polar residues" evidence="8">
    <location>
        <begin position="647"/>
        <end position="656"/>
    </location>
</feature>
<name>A0A8S4NMF1_OWEFU</name>
<dbReference type="Proteomes" id="UP000749559">
    <property type="component" value="Unassembled WGS sequence"/>
</dbReference>
<feature type="coiled-coil region" evidence="7">
    <location>
        <begin position="871"/>
        <end position="1057"/>
    </location>
</feature>
<feature type="compositionally biased region" description="Polar residues" evidence="8">
    <location>
        <begin position="63"/>
        <end position="72"/>
    </location>
</feature>
<evidence type="ECO:0000256" key="7">
    <source>
        <dbReference type="SAM" id="Coils"/>
    </source>
</evidence>
<feature type="compositionally biased region" description="Polar residues" evidence="8">
    <location>
        <begin position="253"/>
        <end position="265"/>
    </location>
</feature>
<dbReference type="Gene3D" id="1.20.5.1700">
    <property type="match status" value="1"/>
</dbReference>
<reference evidence="10" key="1">
    <citation type="submission" date="2022-03" db="EMBL/GenBank/DDBJ databases">
        <authorList>
            <person name="Martin C."/>
        </authorList>
    </citation>
    <scope>NUCLEOTIDE SEQUENCE</scope>
</reference>
<dbReference type="InterPro" id="IPR039915">
    <property type="entry name" value="TACC"/>
</dbReference>
<dbReference type="InterPro" id="IPR007707">
    <property type="entry name" value="TACC_C"/>
</dbReference>
<evidence type="ECO:0000256" key="4">
    <source>
        <dbReference type="ARBA" id="ARBA00022553"/>
    </source>
</evidence>
<keyword evidence="11" id="KW-1185">Reference proteome</keyword>
<comment type="caution">
    <text evidence="10">The sequence shown here is derived from an EMBL/GenBank/DDBJ whole genome shotgun (WGS) entry which is preliminary data.</text>
</comment>
<feature type="compositionally biased region" description="Low complexity" evidence="8">
    <location>
        <begin position="170"/>
        <end position="179"/>
    </location>
</feature>
<keyword evidence="4" id="KW-0597">Phosphoprotein</keyword>
<dbReference type="Pfam" id="PF05010">
    <property type="entry name" value="TACC_C"/>
    <property type="match status" value="1"/>
</dbReference>
<evidence type="ECO:0000256" key="5">
    <source>
        <dbReference type="ARBA" id="ARBA00023054"/>
    </source>
</evidence>
<organism evidence="10 11">
    <name type="scientific">Owenia fusiformis</name>
    <name type="common">Polychaete worm</name>
    <dbReference type="NCBI Taxonomy" id="6347"/>
    <lineage>
        <taxon>Eukaryota</taxon>
        <taxon>Metazoa</taxon>
        <taxon>Spiralia</taxon>
        <taxon>Lophotrochozoa</taxon>
        <taxon>Annelida</taxon>
        <taxon>Polychaeta</taxon>
        <taxon>Sedentaria</taxon>
        <taxon>Canalipalpata</taxon>
        <taxon>Sabellida</taxon>
        <taxon>Oweniida</taxon>
        <taxon>Oweniidae</taxon>
        <taxon>Owenia</taxon>
    </lineage>
</organism>
<feature type="compositionally biased region" description="Polar residues" evidence="8">
    <location>
        <begin position="627"/>
        <end position="636"/>
    </location>
</feature>
<feature type="compositionally biased region" description="Polar residues" evidence="8">
    <location>
        <begin position="480"/>
        <end position="497"/>
    </location>
</feature>
<evidence type="ECO:0000256" key="2">
    <source>
        <dbReference type="ARBA" id="ARBA00009423"/>
    </source>
</evidence>
<proteinExistence type="inferred from homology"/>
<feature type="compositionally biased region" description="Polar residues" evidence="8">
    <location>
        <begin position="407"/>
        <end position="419"/>
    </location>
</feature>
<evidence type="ECO:0000256" key="1">
    <source>
        <dbReference type="ARBA" id="ARBA00004245"/>
    </source>
</evidence>
<feature type="compositionally biased region" description="Basic and acidic residues" evidence="8">
    <location>
        <begin position="180"/>
        <end position="194"/>
    </location>
</feature>
<evidence type="ECO:0000256" key="6">
    <source>
        <dbReference type="ARBA" id="ARBA00023212"/>
    </source>
</evidence>
<evidence type="ECO:0000256" key="3">
    <source>
        <dbReference type="ARBA" id="ARBA00022490"/>
    </source>
</evidence>
<feature type="region of interest" description="Disordered" evidence="8">
    <location>
        <begin position="50"/>
        <end position="106"/>
    </location>
</feature>
<dbReference type="GO" id="GO:0007052">
    <property type="term" value="P:mitotic spindle organization"/>
    <property type="evidence" value="ECO:0007669"/>
    <property type="project" value="InterPro"/>
</dbReference>
<dbReference type="GO" id="GO:0005856">
    <property type="term" value="C:cytoskeleton"/>
    <property type="evidence" value="ECO:0007669"/>
    <property type="project" value="UniProtKB-SubCell"/>
</dbReference>
<feature type="compositionally biased region" description="Polar residues" evidence="8">
    <location>
        <begin position="807"/>
        <end position="819"/>
    </location>
</feature>
<dbReference type="GO" id="GO:0007097">
    <property type="term" value="P:nuclear migration"/>
    <property type="evidence" value="ECO:0007669"/>
    <property type="project" value="TreeGrafter"/>
</dbReference>
<evidence type="ECO:0000313" key="10">
    <source>
        <dbReference type="EMBL" id="CAH1783010.1"/>
    </source>
</evidence>
<dbReference type="OrthoDB" id="10255048at2759"/>
<comment type="subcellular location">
    <subcellularLocation>
        <location evidence="1">Cytoplasm</location>
        <location evidence="1">Cytoskeleton</location>
    </subcellularLocation>
</comment>
<gene>
    <name evidence="10" type="ORF">OFUS_LOCUS9393</name>
</gene>
<dbReference type="GO" id="GO:0005737">
    <property type="term" value="C:cytoplasm"/>
    <property type="evidence" value="ECO:0007669"/>
    <property type="project" value="TreeGrafter"/>
</dbReference>
<dbReference type="Pfam" id="PF25777">
    <property type="entry name" value="Aurora-A_bind_TACC3"/>
    <property type="match status" value="1"/>
</dbReference>
<comment type="similarity">
    <text evidence="2">Belongs to the TACC family.</text>
</comment>
<protein>
    <recommendedName>
        <fullName evidence="9">Transforming acidic coiled-coil-containing protein C-terminal domain-containing protein</fullName>
    </recommendedName>
</protein>
<feature type="compositionally biased region" description="Polar residues" evidence="8">
    <location>
        <begin position="461"/>
        <end position="470"/>
    </location>
</feature>
<feature type="region of interest" description="Disordered" evidence="8">
    <location>
        <begin position="766"/>
        <end position="828"/>
    </location>
</feature>
<dbReference type="AlphaFoldDB" id="A0A8S4NMF1"/>
<feature type="compositionally biased region" description="Polar residues" evidence="8">
    <location>
        <begin position="529"/>
        <end position="543"/>
    </location>
</feature>
<feature type="region of interest" description="Disordered" evidence="8">
    <location>
        <begin position="154"/>
        <end position="309"/>
    </location>
</feature>
<feature type="compositionally biased region" description="Pro residues" evidence="8">
    <location>
        <begin position="76"/>
        <end position="88"/>
    </location>
</feature>
<sequence>MNLDNLTSFSDENSVPNFKVPKLAKSPILGERSILKPLNKENINDSLILFTPEPTKSKHKSKVTFQTPSSQRPKPIKPTPESLPPQIPHQPVQIPHQPPQVPHQQSPYDHIKELDEEENWIERTSVLTKEDHTDYLQIAGDILSDLISQIPIREESEEDECFGTPPESNITIPTEFTTPPEKKPIHTADTKEPTPPELQILQEPILDSQPPKESSLDTEEPQEPILVSEEPKESTVNLEGFQELSKKDKPTELQPSELGSKSPSQEPVLPIPAVEDTVQEPILKDTPIEDPQLEVPDAPKEQHTEKEQDLQFALTDIDSVESEAIPDLNNTASDAEVVSAPMPIPDNNKMAEENDDDMLPTPPRGAYNFNFDDFDENSDPFGSKIKMSNSPPLKSKAIPQNIDDINPFQSKKSLANSPPSADPFKSSKALANSPPTSAPIKTPSKDTDANDNFDDIDPFQSKKSLANSPPSADPFKSSKALANSPPTSTHMDANDNFNDIDPFKVKNSLANSPPSGSPIMSLNKDIDSNDNTLLNTGDSNVDTTLAWDDKKEEALKQEEKKAPVKKTPKKKGASVKKPIKKFKPPPRPANQGDGDEIQIFAPPPKNTQSSPEEPPTPTPTNQGTENAFNLEQSANQKAEKPVAMDISSESVSQKAQTPPLPNPANIKEELVTPESSAIPNDFQDEFDNEEFKPATEVFNNTQAWDMLENQGTSKEFQESALARQSLYVKFDPLVGGKSPAAGTQGPTGIPPAVQRAVNSDDLIQMQTPPTAAAKKHPASRILGKHLEEPTERKSVDDIFAFSPPPQDQSNQSGISSSRPESTEPIMTSIEGEEIVQVAQYSQTDLSKLRQELELDYQARLLARDRDWDRKYSKLEEQNKKKSRELEKMQEANDNMKSIVAEYERTVTMVIHEKEQATVSNTDTLQDVTIQRDQALEDLKSVESAFSDLHRRYEKSKLAVEGFKKNEEVLKKTIADFAERLKRQEQRYETLKQHAEEKLEAANDKISEVRKSTHAENIRLGAALKKAELQVQSTDSQLKQKTQECAELTAICDELINKVGDS</sequence>
<feature type="compositionally biased region" description="Basic and acidic residues" evidence="8">
    <location>
        <begin position="297"/>
        <end position="309"/>
    </location>
</feature>
<evidence type="ECO:0000313" key="11">
    <source>
        <dbReference type="Proteomes" id="UP000749559"/>
    </source>
</evidence>
<feature type="region of interest" description="Disordered" evidence="8">
    <location>
        <begin position="327"/>
        <end position="682"/>
    </location>
</feature>
<accession>A0A8S4NMF1</accession>
<feature type="compositionally biased region" description="Basic residues" evidence="8">
    <location>
        <begin position="563"/>
        <end position="584"/>
    </location>
</feature>
<feature type="compositionally biased region" description="Basic and acidic residues" evidence="8">
    <location>
        <begin position="784"/>
        <end position="796"/>
    </location>
</feature>
<evidence type="ECO:0000256" key="8">
    <source>
        <dbReference type="SAM" id="MobiDB-lite"/>
    </source>
</evidence>
<dbReference type="EMBL" id="CAIIXF020000005">
    <property type="protein sequence ID" value="CAH1783010.1"/>
    <property type="molecule type" value="Genomic_DNA"/>
</dbReference>
<keyword evidence="5 7" id="KW-0175">Coiled coil</keyword>
<dbReference type="PANTHER" id="PTHR13924:SF10">
    <property type="entry name" value="TRANSFORMING ACIDIC COILED-COIL PROTEIN, ISOFORM K"/>
    <property type="match status" value="1"/>
</dbReference>
<keyword evidence="6" id="KW-0206">Cytoskeleton</keyword>
<dbReference type="FunFam" id="1.20.5.1700:FF:000001">
    <property type="entry name" value="Transforming acidic coiled-coil-containing protein 1 isoform 2"/>
    <property type="match status" value="1"/>
</dbReference>
<dbReference type="InterPro" id="IPR057663">
    <property type="entry name" value="TACC3_Aurora-A_bind"/>
</dbReference>
<feature type="compositionally biased region" description="Polar residues" evidence="8">
    <location>
        <begin position="508"/>
        <end position="520"/>
    </location>
</feature>
<feature type="domain" description="Transforming acidic coiled-coil-containing protein C-terminal" evidence="9">
    <location>
        <begin position="865"/>
        <end position="1055"/>
    </location>
</feature>
<evidence type="ECO:0000259" key="9">
    <source>
        <dbReference type="Pfam" id="PF05010"/>
    </source>
</evidence>
<dbReference type="PANTHER" id="PTHR13924">
    <property type="entry name" value="TRANSFORMING ACIDIC COILED-COIL CONTAINING PROTEIN 1/2"/>
    <property type="match status" value="1"/>
</dbReference>
<feature type="compositionally biased region" description="Basic and acidic residues" evidence="8">
    <location>
        <begin position="547"/>
        <end position="562"/>
    </location>
</feature>